<gene>
    <name evidence="1" type="primary">yniC</name>
    <name evidence="1" type="ORF">BFL37_02020</name>
</gene>
<dbReference type="OrthoDB" id="9797743at2"/>
<organism evidence="1 2">
    <name type="scientific">Clavibacter michiganensis</name>
    <dbReference type="NCBI Taxonomy" id="28447"/>
    <lineage>
        <taxon>Bacteria</taxon>
        <taxon>Bacillati</taxon>
        <taxon>Actinomycetota</taxon>
        <taxon>Actinomycetes</taxon>
        <taxon>Micrococcales</taxon>
        <taxon>Microbacteriaceae</taxon>
        <taxon>Clavibacter</taxon>
    </lineage>
</organism>
<dbReference type="SUPFAM" id="SSF56784">
    <property type="entry name" value="HAD-like"/>
    <property type="match status" value="1"/>
</dbReference>
<reference evidence="1 2" key="1">
    <citation type="submission" date="2016-08" db="EMBL/GenBank/DDBJ databases">
        <title>Genome sequence of Clavibacter michiganensis spp strain CFBP8019.</title>
        <authorList>
            <person name="Thapa S.P."/>
            <person name="Coaker G."/>
            <person name="Jacques M.-A."/>
        </authorList>
    </citation>
    <scope>NUCLEOTIDE SEQUENCE [LARGE SCALE GENOMIC DNA]</scope>
    <source>
        <strain evidence="1">CFBP8019</strain>
    </source>
</reference>
<dbReference type="PRINTS" id="PR00413">
    <property type="entry name" value="HADHALOGNASE"/>
</dbReference>
<dbReference type="InterPro" id="IPR036412">
    <property type="entry name" value="HAD-like_sf"/>
</dbReference>
<dbReference type="RefSeq" id="WP_086513504.1">
    <property type="nucleotide sequence ID" value="NZ_MDJZ01000004.1"/>
</dbReference>
<dbReference type="Gene3D" id="3.40.50.1000">
    <property type="entry name" value="HAD superfamily/HAD-like"/>
    <property type="match status" value="1"/>
</dbReference>
<dbReference type="SFLD" id="SFLDG01129">
    <property type="entry name" value="C1.5:_HAD__Beta-PGM__Phosphata"/>
    <property type="match status" value="1"/>
</dbReference>
<dbReference type="InterPro" id="IPR023214">
    <property type="entry name" value="HAD_sf"/>
</dbReference>
<dbReference type="PANTHER" id="PTHR18901">
    <property type="entry name" value="2-DEOXYGLUCOSE-6-PHOSPHATE PHOSPHATASE 2"/>
    <property type="match status" value="1"/>
</dbReference>
<dbReference type="Pfam" id="PF00702">
    <property type="entry name" value="Hydrolase"/>
    <property type="match status" value="1"/>
</dbReference>
<accession>A0A251YTV6</accession>
<proteinExistence type="predicted"/>
<name>A0A251YTV6_9MICO</name>
<evidence type="ECO:0000313" key="1">
    <source>
        <dbReference type="EMBL" id="OUE27684.1"/>
    </source>
</evidence>
<comment type="caution">
    <text evidence="1">The sequence shown here is derived from an EMBL/GenBank/DDBJ whole genome shotgun (WGS) entry which is preliminary data.</text>
</comment>
<dbReference type="EMBL" id="MDJZ01000004">
    <property type="protein sequence ID" value="OUE27684.1"/>
    <property type="molecule type" value="Genomic_DNA"/>
</dbReference>
<protein>
    <submittedName>
        <fullName evidence="1">2-deoxyglucose-6-phosphate phosphatase</fullName>
    </submittedName>
</protein>
<dbReference type="PANTHER" id="PTHR18901:SF38">
    <property type="entry name" value="PSEUDOURIDINE-5'-PHOSPHATASE"/>
    <property type="match status" value="1"/>
</dbReference>
<keyword evidence="2" id="KW-1185">Reference proteome</keyword>
<dbReference type="AlphaFoldDB" id="A0A251YTV6"/>
<dbReference type="CDD" id="cd07505">
    <property type="entry name" value="HAD_BPGM-like"/>
    <property type="match status" value="1"/>
</dbReference>
<dbReference type="SFLD" id="SFLDS00003">
    <property type="entry name" value="Haloacid_Dehalogenase"/>
    <property type="match status" value="1"/>
</dbReference>
<dbReference type="InterPro" id="IPR006439">
    <property type="entry name" value="HAD-SF_hydro_IA"/>
</dbReference>
<dbReference type="Proteomes" id="UP000195101">
    <property type="component" value="Unassembled WGS sequence"/>
</dbReference>
<dbReference type="NCBIfam" id="TIGR01509">
    <property type="entry name" value="HAD-SF-IA-v3"/>
    <property type="match status" value="1"/>
</dbReference>
<dbReference type="Gene3D" id="1.10.150.240">
    <property type="entry name" value="Putative phosphatase, domain 2"/>
    <property type="match status" value="1"/>
</dbReference>
<dbReference type="InterPro" id="IPR023198">
    <property type="entry name" value="PGP-like_dom2"/>
</dbReference>
<evidence type="ECO:0000313" key="2">
    <source>
        <dbReference type="Proteomes" id="UP000195101"/>
    </source>
</evidence>
<sequence>MISNRPAAVLWDMDGTIVDTEPYWMVAEEALVGSFGGTWTHEDGLRLVGNGLPDSARILQEAGVDLPAGEIIDRLSDRVMEQILVEVPWRPGARELLREIREAGVPTALVTMSIGRMARQVADAVPFDAFDHVVAGDDVTRSKPHPEAYLAAARLLGVDIRDCVAIEDSAPGVASATASGATVIAVPHHVPLPLPADDAYALWDTLAGRTLADLRSVHADRRAAAPIPDEVRA</sequence>